<name>A0A0D2F5X3_9EURO</name>
<organism evidence="5 6">
    <name type="scientific">Phialophora macrospora</name>
    <dbReference type="NCBI Taxonomy" id="1851006"/>
    <lineage>
        <taxon>Eukaryota</taxon>
        <taxon>Fungi</taxon>
        <taxon>Dikarya</taxon>
        <taxon>Ascomycota</taxon>
        <taxon>Pezizomycotina</taxon>
        <taxon>Eurotiomycetes</taxon>
        <taxon>Chaetothyriomycetidae</taxon>
        <taxon>Chaetothyriales</taxon>
        <taxon>Herpotrichiellaceae</taxon>
        <taxon>Phialophora</taxon>
    </lineage>
</organism>
<feature type="domain" description="Amidase" evidence="4">
    <location>
        <begin position="73"/>
        <end position="534"/>
    </location>
</feature>
<comment type="similarity">
    <text evidence="1">Belongs to the amidase family.</text>
</comment>
<evidence type="ECO:0000256" key="1">
    <source>
        <dbReference type="ARBA" id="ARBA00009199"/>
    </source>
</evidence>
<dbReference type="PIRSF" id="PIRSF001221">
    <property type="entry name" value="Amidase_fungi"/>
    <property type="match status" value="1"/>
</dbReference>
<protein>
    <recommendedName>
        <fullName evidence="4">Amidase domain-containing protein</fullName>
    </recommendedName>
</protein>
<feature type="active site" description="Acyl-ester intermediate" evidence="3">
    <location>
        <position position="230"/>
    </location>
</feature>
<dbReference type="HOGENOM" id="CLU_009600_9_2_1"/>
<keyword evidence="2" id="KW-0378">Hydrolase</keyword>
<dbReference type="SUPFAM" id="SSF75304">
    <property type="entry name" value="Amidase signature (AS) enzymes"/>
    <property type="match status" value="1"/>
</dbReference>
<dbReference type="Pfam" id="PF01425">
    <property type="entry name" value="Amidase"/>
    <property type="match status" value="1"/>
</dbReference>
<evidence type="ECO:0000313" key="5">
    <source>
        <dbReference type="EMBL" id="KIW63313.1"/>
    </source>
</evidence>
<accession>A0A0D2F5X3</accession>
<evidence type="ECO:0000256" key="3">
    <source>
        <dbReference type="PIRSR" id="PIRSR001221-1"/>
    </source>
</evidence>
<evidence type="ECO:0000256" key="2">
    <source>
        <dbReference type="ARBA" id="ARBA00022801"/>
    </source>
</evidence>
<dbReference type="InterPro" id="IPR036928">
    <property type="entry name" value="AS_sf"/>
</dbReference>
<evidence type="ECO:0000313" key="6">
    <source>
        <dbReference type="Proteomes" id="UP000054266"/>
    </source>
</evidence>
<evidence type="ECO:0000259" key="4">
    <source>
        <dbReference type="Pfam" id="PF01425"/>
    </source>
</evidence>
<dbReference type="EMBL" id="KN846962">
    <property type="protein sequence ID" value="KIW63314.1"/>
    <property type="molecule type" value="Genomic_DNA"/>
</dbReference>
<gene>
    <name evidence="5" type="ORF">PV04_10168</name>
</gene>
<feature type="active site" description="Charge relay system" evidence="3">
    <location>
        <position position="129"/>
    </location>
</feature>
<dbReference type="STRING" id="5601.A0A0D2F5X3"/>
<dbReference type="AlphaFoldDB" id="A0A0D2F5X3"/>
<dbReference type="GO" id="GO:0016787">
    <property type="term" value="F:hydrolase activity"/>
    <property type="evidence" value="ECO:0007669"/>
    <property type="project" value="UniProtKB-KW"/>
</dbReference>
<sequence length="548" mass="59781">MAWQQVAAKAQAEVRASIPEKWRLAPSVKYDKPDATAIVQNCGILTPRQLEITSLGVTELVTRMKQRTLTAVETTEAFCARAAIAHQLVNCLTAFFPDEALKTAAVVDETYAQTGELVGPLHGVPVAVKDMYVLRGHKATFGYISFYERPPAQEDGVLVKVVKDAGAVIFGMTTMPQTGMALETNSNLWGRTLNPFNPRFGSGGSSGGDGALVALHGAPCSPLSSDIGGSIRAPAAFNGLYGIRPTSARPPHGGFVSVTSGNISIGISIGPCCHSLSDLKLITKQLVTHPTLPNEPSCGPPIWREIPTKPTKLRVGLLLRDGVVEPHPPVIRALLHTADKLRAAGHDVFEFHLPFDSWEVALTTWPLYFQTGGKEMNATMASTGEPPIPAFQANIDVFKPKELTVPELWKLNTQSATYKHLLSQAWDRTAASDLTSGDMMDVILCPSAALAGAPHDFPQWWGYTAMWNLLDYPSVILPVKDFKIDPTIDLKDAAYEPKDNFYDRKNWEAYDPELWITQPMTVQIVGRPWRDEEMISACETVDSVINPS</sequence>
<reference evidence="5 6" key="1">
    <citation type="submission" date="2015-01" db="EMBL/GenBank/DDBJ databases">
        <title>The Genome Sequence of Capronia semiimmersa CBS27337.</title>
        <authorList>
            <consortium name="The Broad Institute Genomics Platform"/>
            <person name="Cuomo C."/>
            <person name="de Hoog S."/>
            <person name="Gorbushina A."/>
            <person name="Stielow B."/>
            <person name="Teixiera M."/>
            <person name="Abouelleil A."/>
            <person name="Chapman S.B."/>
            <person name="Priest M."/>
            <person name="Young S.K."/>
            <person name="Wortman J."/>
            <person name="Nusbaum C."/>
            <person name="Birren B."/>
        </authorList>
    </citation>
    <scope>NUCLEOTIDE SEQUENCE [LARGE SCALE GENOMIC DNA]</scope>
    <source>
        <strain evidence="5 6">CBS 27337</strain>
    </source>
</reference>
<keyword evidence="6" id="KW-1185">Reference proteome</keyword>
<dbReference type="Proteomes" id="UP000054266">
    <property type="component" value="Unassembled WGS sequence"/>
</dbReference>
<dbReference type="Gene3D" id="3.90.1300.10">
    <property type="entry name" value="Amidase signature (AS) domain"/>
    <property type="match status" value="1"/>
</dbReference>
<dbReference type="EMBL" id="KN846962">
    <property type="protein sequence ID" value="KIW63313.1"/>
    <property type="molecule type" value="Genomic_DNA"/>
</dbReference>
<proteinExistence type="inferred from homology"/>
<dbReference type="InterPro" id="IPR023631">
    <property type="entry name" value="Amidase_dom"/>
</dbReference>
<feature type="active site" description="Charge relay system" evidence="3">
    <location>
        <position position="205"/>
    </location>
</feature>
<dbReference type="PANTHER" id="PTHR46072">
    <property type="entry name" value="AMIDASE-RELATED-RELATED"/>
    <property type="match status" value="1"/>
</dbReference>